<gene>
    <name evidence="20 22" type="primary">ribBA</name>
    <name evidence="22" type="ORF">PDESU_03777</name>
</gene>
<dbReference type="InterPro" id="IPR016299">
    <property type="entry name" value="Riboflavin_synth_RibBA"/>
</dbReference>
<evidence type="ECO:0000256" key="16">
    <source>
        <dbReference type="ARBA" id="ARBA00023239"/>
    </source>
</evidence>
<evidence type="ECO:0000259" key="21">
    <source>
        <dbReference type="Pfam" id="PF00925"/>
    </source>
</evidence>
<dbReference type="PANTHER" id="PTHR21327:SF18">
    <property type="entry name" value="3,4-DIHYDROXY-2-BUTANONE 4-PHOSPHATE SYNTHASE"/>
    <property type="match status" value="1"/>
</dbReference>
<feature type="binding site" evidence="20">
    <location>
        <position position="273"/>
    </location>
    <ligand>
        <name>Zn(2+)</name>
        <dbReference type="ChEBI" id="CHEBI:29105"/>
        <note>catalytic</note>
    </ligand>
</feature>
<evidence type="ECO:0000256" key="18">
    <source>
        <dbReference type="ARBA" id="ARBA00043932"/>
    </source>
</evidence>
<comment type="similarity">
    <text evidence="6 20">In the N-terminal section; belongs to the DHBP synthase family.</text>
</comment>
<feature type="binding site" evidence="20">
    <location>
        <position position="360"/>
    </location>
    <ligand>
        <name>GTP</name>
        <dbReference type="ChEBI" id="CHEBI:37565"/>
    </ligand>
</feature>
<dbReference type="InterPro" id="IPR000926">
    <property type="entry name" value="RibA"/>
</dbReference>
<evidence type="ECO:0000256" key="4">
    <source>
        <dbReference type="ARBA" id="ARBA00004853"/>
    </source>
</evidence>
<dbReference type="GO" id="GO:0008686">
    <property type="term" value="F:3,4-dihydroxy-2-butanone-4-phosphate synthase activity"/>
    <property type="evidence" value="ECO:0007669"/>
    <property type="project" value="UniProtKB-UniRule"/>
</dbReference>
<feature type="binding site" evidence="20">
    <location>
        <position position="31"/>
    </location>
    <ligand>
        <name>Mg(2+)</name>
        <dbReference type="ChEBI" id="CHEBI:18420"/>
        <label>1</label>
    </ligand>
</feature>
<feature type="binding site" evidence="20">
    <location>
        <position position="35"/>
    </location>
    <ligand>
        <name>D-ribulose 5-phosphate</name>
        <dbReference type="ChEBI" id="CHEBI:58121"/>
    </ligand>
</feature>
<feature type="region of interest" description="GTP cyclohydrolase II" evidence="20">
    <location>
        <begin position="205"/>
        <end position="400"/>
    </location>
</feature>
<name>A0A6C2U5L3_PONDE</name>
<evidence type="ECO:0000256" key="11">
    <source>
        <dbReference type="ARBA" id="ARBA00022801"/>
    </source>
</evidence>
<feature type="site" description="Essential for DHBP synthase activity" evidence="20">
    <location>
        <position position="167"/>
    </location>
</feature>
<dbReference type="InterPro" id="IPR036144">
    <property type="entry name" value="RibA-like_sf"/>
</dbReference>
<feature type="binding site" evidence="20">
    <location>
        <position position="167"/>
    </location>
    <ligand>
        <name>D-ribulose 5-phosphate</name>
        <dbReference type="ChEBI" id="CHEBI:58121"/>
    </ligand>
</feature>
<keyword evidence="9 20" id="KW-0479">Metal-binding</keyword>
<protein>
    <recommendedName>
        <fullName evidence="20">Riboflavin biosynthesis protein RibBA</fullName>
    </recommendedName>
    <domain>
        <recommendedName>
            <fullName evidence="20">3,4-dihydroxy-2-butanone 4-phosphate synthase</fullName>
            <shortName evidence="20">DHBP synthase</shortName>
            <ecNumber evidence="20">4.1.99.12</ecNumber>
        </recommendedName>
    </domain>
    <domain>
        <recommendedName>
            <fullName evidence="20">GTP cyclohydrolase-2</fullName>
            <ecNumber evidence="20">3.5.4.25</ecNumber>
        </recommendedName>
        <alternativeName>
            <fullName evidence="20">GTP cyclohydrolase II</fullName>
        </alternativeName>
    </domain>
</protein>
<feature type="binding site" evidence="20">
    <location>
        <begin position="30"/>
        <end position="31"/>
    </location>
    <ligand>
        <name>D-ribulose 5-phosphate</name>
        <dbReference type="ChEBI" id="CHEBI:58121"/>
    </ligand>
</feature>
<dbReference type="HAMAP" id="MF_01283">
    <property type="entry name" value="RibBA"/>
    <property type="match status" value="1"/>
</dbReference>
<dbReference type="NCBIfam" id="NF001591">
    <property type="entry name" value="PRK00393.1"/>
    <property type="match status" value="1"/>
</dbReference>
<evidence type="ECO:0000256" key="1">
    <source>
        <dbReference type="ARBA" id="ARBA00000141"/>
    </source>
</evidence>
<feature type="binding site" evidence="20">
    <location>
        <position position="31"/>
    </location>
    <ligand>
        <name>Mg(2+)</name>
        <dbReference type="ChEBI" id="CHEBI:18420"/>
        <label>2</label>
    </ligand>
</feature>
<evidence type="ECO:0000256" key="3">
    <source>
        <dbReference type="ARBA" id="ARBA00002284"/>
    </source>
</evidence>
<evidence type="ECO:0000256" key="13">
    <source>
        <dbReference type="ARBA" id="ARBA00022842"/>
    </source>
</evidence>
<dbReference type="CDD" id="cd00641">
    <property type="entry name" value="GTP_cyclohydro2"/>
    <property type="match status" value="1"/>
</dbReference>
<dbReference type="Pfam" id="PF00926">
    <property type="entry name" value="DHBP_synthase"/>
    <property type="match status" value="1"/>
</dbReference>
<dbReference type="InterPro" id="IPR032677">
    <property type="entry name" value="GTP_cyclohydro_II"/>
</dbReference>
<comment type="cofactor">
    <cofactor evidence="2">
        <name>Mn(2+)</name>
        <dbReference type="ChEBI" id="CHEBI:29035"/>
    </cofactor>
</comment>
<comment type="cofactor">
    <cofactor evidence="20">
        <name>Zn(2+)</name>
        <dbReference type="ChEBI" id="CHEBI:29105"/>
    </cofactor>
    <text evidence="20">Binds 1 zinc ion per subunit.</text>
</comment>
<dbReference type="InterPro" id="IPR017945">
    <property type="entry name" value="DHBP_synth_RibB-like_a/b_dom"/>
</dbReference>
<evidence type="ECO:0000256" key="7">
    <source>
        <dbReference type="ARBA" id="ARBA00008976"/>
    </source>
</evidence>
<evidence type="ECO:0000256" key="5">
    <source>
        <dbReference type="ARBA" id="ARBA00004904"/>
    </source>
</evidence>
<dbReference type="Gene3D" id="3.40.50.10990">
    <property type="entry name" value="GTP cyclohydrolase II"/>
    <property type="match status" value="1"/>
</dbReference>
<dbReference type="GO" id="GO:0000287">
    <property type="term" value="F:magnesium ion binding"/>
    <property type="evidence" value="ECO:0007669"/>
    <property type="project" value="UniProtKB-UniRule"/>
</dbReference>
<evidence type="ECO:0000256" key="15">
    <source>
        <dbReference type="ARBA" id="ARBA00023211"/>
    </source>
</evidence>
<evidence type="ECO:0000256" key="19">
    <source>
        <dbReference type="ARBA" id="ARBA00049295"/>
    </source>
</evidence>
<dbReference type="GO" id="GO:0008270">
    <property type="term" value="F:zinc ion binding"/>
    <property type="evidence" value="ECO:0007669"/>
    <property type="project" value="UniProtKB-UniRule"/>
</dbReference>
<evidence type="ECO:0000256" key="17">
    <source>
        <dbReference type="ARBA" id="ARBA00023268"/>
    </source>
</evidence>
<feature type="binding site" evidence="20">
    <location>
        <position position="355"/>
    </location>
    <ligand>
        <name>GTP</name>
        <dbReference type="ChEBI" id="CHEBI:37565"/>
    </ligand>
</feature>
<comment type="catalytic activity">
    <reaction evidence="1 20">
        <text>D-ribulose 5-phosphate = (2S)-2-hydroxy-3-oxobutyl phosphate + formate + H(+)</text>
        <dbReference type="Rhea" id="RHEA:18457"/>
        <dbReference type="ChEBI" id="CHEBI:15378"/>
        <dbReference type="ChEBI" id="CHEBI:15740"/>
        <dbReference type="ChEBI" id="CHEBI:58121"/>
        <dbReference type="ChEBI" id="CHEBI:58830"/>
        <dbReference type="EC" id="4.1.99.12"/>
    </reaction>
</comment>
<evidence type="ECO:0000313" key="23">
    <source>
        <dbReference type="Proteomes" id="UP000366872"/>
    </source>
</evidence>
<feature type="binding site" evidence="20">
    <location>
        <position position="146"/>
    </location>
    <ligand>
        <name>Mg(2+)</name>
        <dbReference type="ChEBI" id="CHEBI:18420"/>
        <label>2</label>
    </ligand>
</feature>
<dbReference type="Proteomes" id="UP000366872">
    <property type="component" value="Unassembled WGS sequence"/>
</dbReference>
<feature type="binding site" evidence="20">
    <location>
        <begin position="298"/>
        <end position="300"/>
    </location>
    <ligand>
        <name>GTP</name>
        <dbReference type="ChEBI" id="CHEBI:37565"/>
    </ligand>
</feature>
<evidence type="ECO:0000313" key="22">
    <source>
        <dbReference type="EMBL" id="VGO15195.1"/>
    </source>
</evidence>
<dbReference type="PANTHER" id="PTHR21327">
    <property type="entry name" value="GTP CYCLOHYDROLASE II-RELATED"/>
    <property type="match status" value="1"/>
</dbReference>
<organism evidence="22 23">
    <name type="scientific">Pontiella desulfatans</name>
    <dbReference type="NCBI Taxonomy" id="2750659"/>
    <lineage>
        <taxon>Bacteria</taxon>
        <taxon>Pseudomonadati</taxon>
        <taxon>Kiritimatiellota</taxon>
        <taxon>Kiritimatiellia</taxon>
        <taxon>Kiritimatiellales</taxon>
        <taxon>Pontiellaceae</taxon>
        <taxon>Pontiella</taxon>
    </lineage>
</organism>
<keyword evidence="12 20" id="KW-0862">Zinc</keyword>
<dbReference type="FunFam" id="3.90.870.10:FF:000001">
    <property type="entry name" value="Riboflavin biosynthesis protein RibBA"/>
    <property type="match status" value="1"/>
</dbReference>
<dbReference type="InterPro" id="IPR000422">
    <property type="entry name" value="DHBP_synthase_RibB"/>
</dbReference>
<dbReference type="GO" id="GO:0003935">
    <property type="term" value="F:GTP cyclohydrolase II activity"/>
    <property type="evidence" value="ECO:0007669"/>
    <property type="project" value="UniProtKB-UniRule"/>
</dbReference>
<comment type="cofactor">
    <cofactor evidence="20">
        <name>Mg(2+)</name>
        <dbReference type="ChEBI" id="CHEBI:18420"/>
    </cofactor>
    <cofactor evidence="20">
        <name>Mn(2+)</name>
        <dbReference type="ChEBI" id="CHEBI:29035"/>
    </cofactor>
    <text evidence="20">Binds 2 divalent metal cations per subunit. Magnesium or manganese.</text>
</comment>
<comment type="function">
    <text evidence="18 20">Catalyzes the conversion of GTP to 2,5-diamino-6-ribosylamino-4(3H)-pyrimidinone 5'-phosphate (DARP), formate and pyrophosphate.</text>
</comment>
<comment type="catalytic activity">
    <reaction evidence="19 20">
        <text>GTP + 4 H2O = 2,5-diamino-6-hydroxy-4-(5-phosphoribosylamino)-pyrimidine + formate + 2 phosphate + 3 H(+)</text>
        <dbReference type="Rhea" id="RHEA:23704"/>
        <dbReference type="ChEBI" id="CHEBI:15377"/>
        <dbReference type="ChEBI" id="CHEBI:15378"/>
        <dbReference type="ChEBI" id="CHEBI:15740"/>
        <dbReference type="ChEBI" id="CHEBI:37565"/>
        <dbReference type="ChEBI" id="CHEBI:43474"/>
        <dbReference type="ChEBI" id="CHEBI:58614"/>
        <dbReference type="EC" id="3.5.4.25"/>
    </reaction>
</comment>
<evidence type="ECO:0000256" key="6">
    <source>
        <dbReference type="ARBA" id="ARBA00005520"/>
    </source>
</evidence>
<keyword evidence="13 20" id="KW-0460">Magnesium</keyword>
<proteinExistence type="inferred from homology"/>
<evidence type="ECO:0000256" key="10">
    <source>
        <dbReference type="ARBA" id="ARBA00022741"/>
    </source>
</evidence>
<dbReference type="FunFam" id="3.40.50.10990:FF:000001">
    <property type="entry name" value="Riboflavin biosynthesis protein RibBA"/>
    <property type="match status" value="1"/>
</dbReference>
<keyword evidence="17 20" id="KW-0511">Multifunctional enzyme</keyword>
<dbReference type="GO" id="GO:0005525">
    <property type="term" value="F:GTP binding"/>
    <property type="evidence" value="ECO:0007669"/>
    <property type="project" value="UniProtKB-KW"/>
</dbReference>
<keyword evidence="10 20" id="KW-0547">Nucleotide-binding</keyword>
<dbReference type="SUPFAM" id="SSF55821">
    <property type="entry name" value="YrdC/RibB"/>
    <property type="match status" value="1"/>
</dbReference>
<dbReference type="Pfam" id="PF00925">
    <property type="entry name" value="GTP_cyclohydro2"/>
    <property type="match status" value="1"/>
</dbReference>
<comment type="function">
    <text evidence="3 20">Catalyzes the conversion of D-ribulose 5-phosphate to formate and 3,4-dihydroxy-2-butanone 4-phosphate.</text>
</comment>
<evidence type="ECO:0000256" key="8">
    <source>
        <dbReference type="ARBA" id="ARBA00022619"/>
    </source>
</evidence>
<dbReference type="Gene3D" id="3.90.870.10">
    <property type="entry name" value="DHBP synthase"/>
    <property type="match status" value="1"/>
</dbReference>
<feature type="binding site" evidence="20">
    <location>
        <position position="260"/>
    </location>
    <ligand>
        <name>Zn(2+)</name>
        <dbReference type="ChEBI" id="CHEBI:29105"/>
        <note>catalytic</note>
    </ligand>
</feature>
<dbReference type="RefSeq" id="WP_281281246.1">
    <property type="nucleotide sequence ID" value="NZ_CAAHFG010000002.1"/>
</dbReference>
<sequence>MSNEIFDPIEDVAKALARGEIVLVTDDEDRENEGDLICAAELCTPEMVNFMITHARGLVCMPITRERAAHLGLSRMNVSHEGDMFQTAFTISVDAVGCTTGISAHERSMTIRAIVDEQTQAEDLLCPGHIFPLIAMSGGVLDRAGHTEVTVDLMKIAGLKPAGVICEITNDDGTMARLPELVEFAKKHQLKMTSVAEVTKYRYTHEKLVKMEREINMPTDAGDFRLKLYSSKVDNKDHLALVCGDAGSGKTPLVRVHSECLTGDVFHSMRCDCGAQLHTAMHAIQEHGYGAIVYMRQEGRGIGLAKKLHAYELQEKGMDTVEANEHLGFDADLRDYGVGAQILSDLGMTTINLLTNNPAKIAGLDKYGVSVGERVPLALMPGKHNDFYLATKRDKLGHML</sequence>
<dbReference type="SUPFAM" id="SSF142695">
    <property type="entry name" value="RibA-like"/>
    <property type="match status" value="1"/>
</dbReference>
<dbReference type="PIRSF" id="PIRSF001259">
    <property type="entry name" value="RibA"/>
    <property type="match status" value="1"/>
</dbReference>
<keyword evidence="15 20" id="KW-0464">Manganese</keyword>
<dbReference type="HAMAP" id="MF_00180">
    <property type="entry name" value="RibB"/>
    <property type="match status" value="1"/>
</dbReference>
<dbReference type="EC" id="3.5.4.25" evidence="20"/>
<dbReference type="NCBIfam" id="NF006803">
    <property type="entry name" value="PRK09311.1"/>
    <property type="match status" value="1"/>
</dbReference>
<feature type="binding site" evidence="20">
    <location>
        <begin position="143"/>
        <end position="147"/>
    </location>
    <ligand>
        <name>D-ribulose 5-phosphate</name>
        <dbReference type="ChEBI" id="CHEBI:58121"/>
    </ligand>
</feature>
<dbReference type="UniPathway" id="UPA00275">
    <property type="reaction ID" value="UER00399"/>
</dbReference>
<keyword evidence="16 20" id="KW-0456">Lyase</keyword>
<dbReference type="NCBIfam" id="TIGR00505">
    <property type="entry name" value="ribA"/>
    <property type="match status" value="1"/>
</dbReference>
<dbReference type="GO" id="GO:0030145">
    <property type="term" value="F:manganese ion binding"/>
    <property type="evidence" value="ECO:0007669"/>
    <property type="project" value="UniProtKB-UniRule"/>
</dbReference>
<dbReference type="EC" id="4.1.99.12" evidence="20"/>
<dbReference type="NCBIfam" id="TIGR00506">
    <property type="entry name" value="ribB"/>
    <property type="match status" value="1"/>
</dbReference>
<keyword evidence="23" id="KW-1185">Reference proteome</keyword>
<reference evidence="22 23" key="1">
    <citation type="submission" date="2019-04" db="EMBL/GenBank/DDBJ databases">
        <authorList>
            <person name="Van Vliet M D."/>
        </authorList>
    </citation>
    <scope>NUCLEOTIDE SEQUENCE [LARGE SCALE GENOMIC DNA]</scope>
    <source>
        <strain evidence="22 23">F1</strain>
    </source>
</reference>
<accession>A0A6C2U5L3</accession>
<feature type="binding site" evidence="20">
    <location>
        <position position="276"/>
    </location>
    <ligand>
        <name>GTP</name>
        <dbReference type="ChEBI" id="CHEBI:37565"/>
    </ligand>
</feature>
<feature type="domain" description="GTP cyclohydrolase II" evidence="21">
    <location>
        <begin position="214"/>
        <end position="376"/>
    </location>
</feature>
<feature type="region of interest" description="DHBP synthase" evidence="20">
    <location>
        <begin position="1"/>
        <end position="204"/>
    </location>
</feature>
<feature type="site" description="Essential for DHBP synthase activity" evidence="20">
    <location>
        <position position="129"/>
    </location>
</feature>
<feature type="binding site" evidence="20">
    <location>
        <position position="320"/>
    </location>
    <ligand>
        <name>GTP</name>
        <dbReference type="ChEBI" id="CHEBI:37565"/>
    </ligand>
</feature>
<evidence type="ECO:0000256" key="9">
    <source>
        <dbReference type="ARBA" id="ARBA00022723"/>
    </source>
</evidence>
<dbReference type="AlphaFoldDB" id="A0A6C2U5L3"/>
<feature type="binding site" evidence="20">
    <location>
        <position position="271"/>
    </location>
    <ligand>
        <name>Zn(2+)</name>
        <dbReference type="ChEBI" id="CHEBI:29105"/>
        <note>catalytic</note>
    </ligand>
</feature>
<dbReference type="EMBL" id="CAAHFG010000002">
    <property type="protein sequence ID" value="VGO15195.1"/>
    <property type="molecule type" value="Genomic_DNA"/>
</dbReference>
<keyword evidence="14 20" id="KW-0342">GTP-binding</keyword>
<feature type="active site" description="Nucleophile; for GTP cyclohydrolase activity" evidence="20">
    <location>
        <position position="334"/>
    </location>
</feature>
<keyword evidence="8 20" id="KW-0686">Riboflavin biosynthesis</keyword>
<evidence type="ECO:0000256" key="2">
    <source>
        <dbReference type="ARBA" id="ARBA00001936"/>
    </source>
</evidence>
<dbReference type="GO" id="GO:0009231">
    <property type="term" value="P:riboflavin biosynthetic process"/>
    <property type="evidence" value="ECO:0007669"/>
    <property type="project" value="UniProtKB-UniRule"/>
</dbReference>
<feature type="binding site" evidence="20">
    <location>
        <begin position="255"/>
        <end position="259"/>
    </location>
    <ligand>
        <name>GTP</name>
        <dbReference type="ChEBI" id="CHEBI:37565"/>
    </ligand>
</feature>
<dbReference type="HAMAP" id="MF_00179">
    <property type="entry name" value="RibA"/>
    <property type="match status" value="1"/>
</dbReference>
<evidence type="ECO:0000256" key="12">
    <source>
        <dbReference type="ARBA" id="ARBA00022833"/>
    </source>
</evidence>
<dbReference type="GO" id="GO:0005829">
    <property type="term" value="C:cytosol"/>
    <property type="evidence" value="ECO:0007669"/>
    <property type="project" value="TreeGrafter"/>
</dbReference>
<comment type="pathway">
    <text evidence="4 20">Cofactor biosynthesis; riboflavin biosynthesis; 5-amino-6-(D-ribitylamino)uracil from GTP: step 1/4.</text>
</comment>
<feature type="active site" description="Proton acceptor; for GTP cyclohydrolase activity" evidence="20">
    <location>
        <position position="332"/>
    </location>
</feature>
<evidence type="ECO:0000256" key="14">
    <source>
        <dbReference type="ARBA" id="ARBA00023134"/>
    </source>
</evidence>
<evidence type="ECO:0000256" key="20">
    <source>
        <dbReference type="HAMAP-Rule" id="MF_01283"/>
    </source>
</evidence>
<keyword evidence="11 20" id="KW-0378">Hydrolase</keyword>
<comment type="similarity">
    <text evidence="7 20">In the C-terminal section; belongs to the GTP cyclohydrolase II family.</text>
</comment>
<comment type="pathway">
    <text evidence="5 20">Cofactor biosynthesis; riboflavin biosynthesis; 2-hydroxy-3-oxobutyl phosphate from D-ribulose 5-phosphate: step 1/1.</text>
</comment>